<proteinExistence type="inferred from homology"/>
<keyword evidence="9" id="KW-1185">Reference proteome</keyword>
<dbReference type="RefSeq" id="WP_034824024.1">
    <property type="nucleotide sequence ID" value="NZ_AWFA01000003.1"/>
</dbReference>
<evidence type="ECO:0000313" key="9">
    <source>
        <dbReference type="Proteomes" id="UP000249123"/>
    </source>
</evidence>
<evidence type="ECO:0000256" key="6">
    <source>
        <dbReference type="ARBA" id="ARBA00047321"/>
    </source>
</evidence>
<reference evidence="8 9" key="1">
    <citation type="submission" date="2013-04" db="EMBL/GenBank/DDBJ databases">
        <title>Hyphomonas sp. T24B3 Genome Sequencing.</title>
        <authorList>
            <person name="Lai Q."/>
            <person name="Shao Z."/>
        </authorList>
    </citation>
    <scope>NUCLEOTIDE SEQUENCE [LARGE SCALE GENOMIC DNA]</scope>
    <source>
        <strain evidence="8 9">T24B3</strain>
    </source>
</reference>
<dbReference type="Gene3D" id="3.50.50.60">
    <property type="entry name" value="FAD/NAD(P)-binding domain"/>
    <property type="match status" value="1"/>
</dbReference>
<evidence type="ECO:0000256" key="2">
    <source>
        <dbReference type="ARBA" id="ARBA00005833"/>
    </source>
</evidence>
<evidence type="ECO:0000256" key="1">
    <source>
        <dbReference type="ARBA" id="ARBA00004814"/>
    </source>
</evidence>
<sequence>MPRQDNPRKIAVIGAGPAGLSAARFIKNAGHEVTVYEAEDRIGGKSYSVLHGDALNELGTCYTTRAHRIVKQWMKEYGIHLTRLGEARFDGRKVVDYVKSGSGAPLAVQAIKFVHASRRLRRAIAERPSDPDVCREAAMTTQEWVRKLNLPKMELAMHRIQTTQGYGYIDEATIGQTVQWCDLDFILSGVLNQLHMPDEGWSEFWRRFSEDLNVRTSSPVLSLDRSGPRPVIFAGGTSEEFDAVLSTVPMQAFSAFSQLSEDESFLKDAIEWQTYTTTLFSSPDWFEGYQVIGFSRASRDSSLRGAILGGRREGESAELGGKLYVTGQFSKDLEPSELREILQAEADFHGFHIESVIQQKCWQYFPQYKAEAVRGGLFAVLRRVQGQQQTWFGGASFSHELVSNVVVHSQNIVDQMLAGLNVQPKA</sequence>
<name>A0A062U9B2_9PROT</name>
<evidence type="ECO:0000256" key="3">
    <source>
        <dbReference type="ARBA" id="ARBA00012535"/>
    </source>
</evidence>
<dbReference type="InterPro" id="IPR002937">
    <property type="entry name" value="Amino_oxidase"/>
</dbReference>
<dbReference type="SUPFAM" id="SSF51905">
    <property type="entry name" value="FAD/NAD(P)-binding domain"/>
    <property type="match status" value="1"/>
</dbReference>
<feature type="domain" description="Amine oxidase" evidence="7">
    <location>
        <begin position="18"/>
        <end position="258"/>
    </location>
</feature>
<evidence type="ECO:0000313" key="8">
    <source>
        <dbReference type="EMBL" id="RAN32325.1"/>
    </source>
</evidence>
<organism evidence="8 9">
    <name type="scientific">Hyphomonas pacifica</name>
    <dbReference type="NCBI Taxonomy" id="1280941"/>
    <lineage>
        <taxon>Bacteria</taxon>
        <taxon>Pseudomonadati</taxon>
        <taxon>Pseudomonadota</taxon>
        <taxon>Alphaproteobacteria</taxon>
        <taxon>Hyphomonadales</taxon>
        <taxon>Hyphomonadaceae</taxon>
        <taxon>Hyphomonas</taxon>
    </lineage>
</organism>
<dbReference type="InterPro" id="IPR050281">
    <property type="entry name" value="Flavin_monoamine_oxidase"/>
</dbReference>
<dbReference type="STRING" id="1280941.HY2_07255"/>
<dbReference type="PANTHER" id="PTHR10742">
    <property type="entry name" value="FLAVIN MONOAMINE OXIDASE"/>
    <property type="match status" value="1"/>
</dbReference>
<dbReference type="Proteomes" id="UP000249123">
    <property type="component" value="Unassembled WGS sequence"/>
</dbReference>
<dbReference type="PANTHER" id="PTHR10742:SF410">
    <property type="entry name" value="LYSINE-SPECIFIC HISTONE DEMETHYLASE 2"/>
    <property type="match status" value="1"/>
</dbReference>
<accession>A0A062U9B2</accession>
<evidence type="ECO:0000256" key="5">
    <source>
        <dbReference type="ARBA" id="ARBA00023070"/>
    </source>
</evidence>
<dbReference type="eggNOG" id="COG1232">
    <property type="taxonomic scope" value="Bacteria"/>
</dbReference>
<dbReference type="AlphaFoldDB" id="A0A062U9B2"/>
<dbReference type="GO" id="GO:0009851">
    <property type="term" value="P:auxin biosynthetic process"/>
    <property type="evidence" value="ECO:0007669"/>
    <property type="project" value="UniProtKB-KW"/>
</dbReference>
<evidence type="ECO:0000256" key="4">
    <source>
        <dbReference type="ARBA" id="ARBA00017871"/>
    </source>
</evidence>
<protein>
    <recommendedName>
        <fullName evidence="4">Tryptophan 2-monooxygenase</fullName>
        <ecNumber evidence="3">1.13.12.3</ecNumber>
    </recommendedName>
</protein>
<dbReference type="InterPro" id="IPR036188">
    <property type="entry name" value="FAD/NAD-bd_sf"/>
</dbReference>
<dbReference type="GO" id="GO:0050361">
    <property type="term" value="F:tryptophan 2-monooxygenase activity"/>
    <property type="evidence" value="ECO:0007669"/>
    <property type="project" value="UniProtKB-EC"/>
</dbReference>
<evidence type="ECO:0000259" key="7">
    <source>
        <dbReference type="Pfam" id="PF01593"/>
    </source>
</evidence>
<dbReference type="EC" id="1.13.12.3" evidence="3"/>
<keyword evidence="5" id="KW-0073">Auxin biosynthesis</keyword>
<dbReference type="Gene3D" id="3.30.70.1990">
    <property type="match status" value="1"/>
</dbReference>
<comment type="similarity">
    <text evidence="2">Belongs to the tryptophan 2-monooxygenase family.</text>
</comment>
<dbReference type="Gene3D" id="1.10.405.20">
    <property type="match status" value="1"/>
</dbReference>
<comment type="catalytic activity">
    <reaction evidence="6">
        <text>L-tryptophan + O2 = indole-3-acetamide + CO2 + H2O</text>
        <dbReference type="Rhea" id="RHEA:16165"/>
        <dbReference type="ChEBI" id="CHEBI:15377"/>
        <dbReference type="ChEBI" id="CHEBI:15379"/>
        <dbReference type="ChEBI" id="CHEBI:16031"/>
        <dbReference type="ChEBI" id="CHEBI:16526"/>
        <dbReference type="ChEBI" id="CHEBI:57912"/>
        <dbReference type="EC" id="1.13.12.3"/>
    </reaction>
</comment>
<gene>
    <name evidence="8" type="ORF">HY3_03090</name>
</gene>
<comment type="pathway">
    <text evidence="1">Plant hormone metabolism; auxin biosynthesis.</text>
</comment>
<comment type="caution">
    <text evidence="8">The sequence shown here is derived from an EMBL/GenBank/DDBJ whole genome shotgun (WGS) entry which is preliminary data.</text>
</comment>
<accession>A0A328JTW6</accession>
<dbReference type="PRINTS" id="PR00419">
    <property type="entry name" value="ADXRDTASE"/>
</dbReference>
<dbReference type="Pfam" id="PF01593">
    <property type="entry name" value="Amino_oxidase"/>
    <property type="match status" value="1"/>
</dbReference>
<dbReference type="EMBL" id="AWFB01000034">
    <property type="protein sequence ID" value="RAN32325.1"/>
    <property type="molecule type" value="Genomic_DNA"/>
</dbReference>